<proteinExistence type="predicted"/>
<name>A0A0J1BD14_RHOIS</name>
<evidence type="ECO:0000313" key="1">
    <source>
        <dbReference type="EMBL" id="KLU04490.1"/>
    </source>
</evidence>
<accession>A0A0J1BD14</accession>
<organism evidence="1 2">
    <name type="scientific">Rhodopirellula islandica</name>
    <dbReference type="NCBI Taxonomy" id="595434"/>
    <lineage>
        <taxon>Bacteria</taxon>
        <taxon>Pseudomonadati</taxon>
        <taxon>Planctomycetota</taxon>
        <taxon>Planctomycetia</taxon>
        <taxon>Pirellulales</taxon>
        <taxon>Pirellulaceae</taxon>
        <taxon>Rhodopirellula</taxon>
    </lineage>
</organism>
<dbReference type="AlphaFoldDB" id="A0A0J1BD14"/>
<reference evidence="1" key="1">
    <citation type="submission" date="2015-05" db="EMBL/GenBank/DDBJ databases">
        <title>Permanent draft genome of Rhodopirellula islandicus K833.</title>
        <authorList>
            <person name="Kizina J."/>
            <person name="Richter M."/>
            <person name="Glockner F.O."/>
            <person name="Harder J."/>
        </authorList>
    </citation>
    <scope>NUCLEOTIDE SEQUENCE [LARGE SCALE GENOMIC DNA]</scope>
    <source>
        <strain evidence="1">K833</strain>
    </source>
</reference>
<gene>
    <name evidence="1" type="ORF">RISK_003544</name>
</gene>
<evidence type="ECO:0000313" key="2">
    <source>
        <dbReference type="Proteomes" id="UP000036367"/>
    </source>
</evidence>
<protein>
    <submittedName>
        <fullName evidence="1">Uncharacterized protein</fullName>
    </submittedName>
</protein>
<dbReference type="EMBL" id="LECT01000028">
    <property type="protein sequence ID" value="KLU04490.1"/>
    <property type="molecule type" value="Genomic_DNA"/>
</dbReference>
<dbReference type="Proteomes" id="UP000036367">
    <property type="component" value="Unassembled WGS sequence"/>
</dbReference>
<comment type="caution">
    <text evidence="1">The sequence shown here is derived from an EMBL/GenBank/DDBJ whole genome shotgun (WGS) entry which is preliminary data.</text>
</comment>
<keyword evidence="2" id="KW-1185">Reference proteome</keyword>
<sequence length="55" mass="6593">MKMKSWLRNWKRKLQPDLRMLDRLNNRKLPTKLAGGTLFPPAFFFERLLPPCSSF</sequence>